<feature type="compositionally biased region" description="Low complexity" evidence="1">
    <location>
        <begin position="202"/>
        <end position="211"/>
    </location>
</feature>
<feature type="compositionally biased region" description="Polar residues" evidence="1">
    <location>
        <begin position="153"/>
        <end position="168"/>
    </location>
</feature>
<protein>
    <recommendedName>
        <fullName evidence="2">RGS domain-containing protein</fullName>
    </recommendedName>
</protein>
<dbReference type="SMART" id="SM00315">
    <property type="entry name" value="RGS"/>
    <property type="match status" value="2"/>
</dbReference>
<dbReference type="PANTHER" id="PTHR13155:SF1">
    <property type="entry name" value="A-KINASE ANCHOR PROTEIN 10, MITOCHONDRIAL"/>
    <property type="match status" value="1"/>
</dbReference>
<evidence type="ECO:0000313" key="3">
    <source>
        <dbReference type="EMBL" id="CAH3104191.1"/>
    </source>
</evidence>
<sequence>MLRFSRKPSTKEKQGKGKSSKSGKSKGKSKKQLASAAPNDAIDRQNNLIGIQECRKLLSSVSGKKSAKCVATFPRKSQLSKSLTEVLMDDSVLPYFMEYMQKQNAMNLLNFWLTAETFRLSTINRLRINSMSRLKTSKAELSTNTDIDRNITSAFNSDTSHTGSSVNEQSKDNSLKESRNQQQSIESGSNDFGDFTSYEPESSTSTGNTTGNNGDVLLLCDKCGRFIESNKTCDLCGQGFSNSQMSYRISDLSGSTSSVSSSAIISANNLQNGVNQEDIINSHSNINCSQASTESVEDSGTLKSSRSSKVTFDLKPDYEHQRREFCRRRTRSIVIDAVSIYSKYISLEASHPIGLEESMRRQIEINICSEDGRICPDSFQPAQKFAFDVMEKMYFPTFLGSSHYCKHQIDILTSGKVFLSDILYNQNAMFYFMEHLEQEGVQHMLEFWLTADNFQCHLKSQLENNEYNAQHALEDAMIIYDKYISMQASVPLGVDDITRIEIENKICREGGPLPDCFSCPMEHVLCLLEEVFFPSFLQGEVHFKYLTELLNSVSERRNSRTLSASVGSVDDVQNLEENNRLVRSSFGSDLDLTEHPDAIWQRPNAGPLSLGKVNEFGIFEPIFEPEPDSGNGISTAAKLGKAMRKLVSGVEDKAKEEMAWKIAKMIIEDVKNEQAKPL</sequence>
<dbReference type="InterPro" id="IPR016137">
    <property type="entry name" value="RGS"/>
</dbReference>
<feature type="region of interest" description="Disordered" evidence="1">
    <location>
        <begin position="1"/>
        <end position="39"/>
    </location>
</feature>
<accession>A0ABN8NDY2</accession>
<dbReference type="EMBL" id="CALNXK010000016">
    <property type="protein sequence ID" value="CAH3104191.1"/>
    <property type="molecule type" value="Genomic_DNA"/>
</dbReference>
<feature type="compositionally biased region" description="Basic residues" evidence="1">
    <location>
        <begin position="16"/>
        <end position="31"/>
    </location>
</feature>
<feature type="region of interest" description="Disordered" evidence="1">
    <location>
        <begin position="153"/>
        <end position="211"/>
    </location>
</feature>
<dbReference type="PROSITE" id="PS50132">
    <property type="entry name" value="RGS"/>
    <property type="match status" value="2"/>
</dbReference>
<dbReference type="PANTHER" id="PTHR13155">
    <property type="entry name" value="A-KINASE ANCHOR PROTEINS"/>
    <property type="match status" value="1"/>
</dbReference>
<feature type="compositionally biased region" description="Basic and acidic residues" evidence="1">
    <location>
        <begin position="169"/>
        <end position="179"/>
    </location>
</feature>
<dbReference type="Gene3D" id="1.10.167.10">
    <property type="entry name" value="Regulator of G-protein Signalling 4, domain 2"/>
    <property type="match status" value="3"/>
</dbReference>
<dbReference type="Pfam" id="PF00615">
    <property type="entry name" value="RGS"/>
    <property type="match status" value="2"/>
</dbReference>
<feature type="compositionally biased region" description="Polar residues" evidence="1">
    <location>
        <begin position="180"/>
        <end position="190"/>
    </location>
</feature>
<dbReference type="CDD" id="cd08721">
    <property type="entry name" value="RGS_AKAP2_2"/>
    <property type="match status" value="1"/>
</dbReference>
<evidence type="ECO:0000259" key="2">
    <source>
        <dbReference type="PROSITE" id="PS50132"/>
    </source>
</evidence>
<reference evidence="3 4" key="1">
    <citation type="submission" date="2022-05" db="EMBL/GenBank/DDBJ databases">
        <authorList>
            <consortium name="Genoscope - CEA"/>
            <person name="William W."/>
        </authorList>
    </citation>
    <scope>NUCLEOTIDE SEQUENCE [LARGE SCALE GENOMIC DNA]</scope>
</reference>
<dbReference type="SUPFAM" id="SSF48097">
    <property type="entry name" value="Regulator of G-protein signaling, RGS"/>
    <property type="match status" value="2"/>
</dbReference>
<dbReference type="InterPro" id="IPR036305">
    <property type="entry name" value="RGS_sf"/>
</dbReference>
<name>A0ABN8NDY2_9CNID</name>
<feature type="domain" description="RGS" evidence="2">
    <location>
        <begin position="418"/>
        <end position="546"/>
    </location>
</feature>
<keyword evidence="4" id="KW-1185">Reference proteome</keyword>
<evidence type="ECO:0000256" key="1">
    <source>
        <dbReference type="SAM" id="MobiDB-lite"/>
    </source>
</evidence>
<comment type="caution">
    <text evidence="3">The sequence shown here is derived from an EMBL/GenBank/DDBJ whole genome shotgun (WGS) entry which is preliminary data.</text>
</comment>
<proteinExistence type="predicted"/>
<evidence type="ECO:0000313" key="4">
    <source>
        <dbReference type="Proteomes" id="UP001159405"/>
    </source>
</evidence>
<gene>
    <name evidence="3" type="ORF">PLOB_00011183</name>
</gene>
<dbReference type="Proteomes" id="UP001159405">
    <property type="component" value="Unassembled WGS sequence"/>
</dbReference>
<feature type="domain" description="RGS" evidence="2">
    <location>
        <begin position="312"/>
        <end position="404"/>
    </location>
</feature>
<organism evidence="3 4">
    <name type="scientific">Porites lobata</name>
    <dbReference type="NCBI Taxonomy" id="104759"/>
    <lineage>
        <taxon>Eukaryota</taxon>
        <taxon>Metazoa</taxon>
        <taxon>Cnidaria</taxon>
        <taxon>Anthozoa</taxon>
        <taxon>Hexacorallia</taxon>
        <taxon>Scleractinia</taxon>
        <taxon>Fungiina</taxon>
        <taxon>Poritidae</taxon>
        <taxon>Porites</taxon>
    </lineage>
</organism>
<dbReference type="InterPro" id="IPR044926">
    <property type="entry name" value="RGS_subdomain_2"/>
</dbReference>
<dbReference type="InterPro" id="IPR052246">
    <property type="entry name" value="Cell_Polariz_PKAAnc"/>
</dbReference>